<keyword evidence="1" id="KW-0479">Metal-binding</keyword>
<dbReference type="Proteomes" id="UP001205603">
    <property type="component" value="Unassembled WGS sequence"/>
</dbReference>
<dbReference type="SUPFAM" id="SSF53639">
    <property type="entry name" value="AraD/HMP-PK domain-like"/>
    <property type="match status" value="1"/>
</dbReference>
<dbReference type="EC" id="4.1.2.19" evidence="4"/>
<dbReference type="Gene3D" id="3.40.225.10">
    <property type="entry name" value="Class II aldolase/adducin N-terminal domain"/>
    <property type="match status" value="1"/>
</dbReference>
<evidence type="ECO:0000256" key="2">
    <source>
        <dbReference type="ARBA" id="ARBA00023239"/>
    </source>
</evidence>
<sequence length="266" mass="30009">MILHRNDKLKNQLDEIAEIASYLWTKGWAERNAGNISIDISELISSEDKKLPPLKSYALPRSLPELGNHFFYVTGTGRRMRDVAKDPLSAGSVIRISSDGSTYDIIGEKEIKPTSELPSHLCIHRTFITKGTKNRLVLHTHPTELTALSHIKEFRSEENLNKVLWAMHPETFIVVPHGLGFIPYEVPGTLALADMTLKGLENHDFVVWEKHGVLGVGENLADTFDLIDTLNKSAQLYLQVRMSRYEPEGLTDEQIKGLIEPFDIKL</sequence>
<protein>
    <submittedName>
        <fullName evidence="4">Rhamnulose-1-phosphate aldolase</fullName>
        <ecNumber evidence="4">4.1.2.19</ecNumber>
    </submittedName>
</protein>
<dbReference type="InterPro" id="IPR036409">
    <property type="entry name" value="Aldolase_II/adducin_N_sf"/>
</dbReference>
<name>A0ABT1MKG5_9BACT</name>
<dbReference type="SMART" id="SM01007">
    <property type="entry name" value="Aldolase_II"/>
    <property type="match status" value="1"/>
</dbReference>
<feature type="domain" description="Class II aldolase/adducin N-terminal" evidence="3">
    <location>
        <begin position="14"/>
        <end position="238"/>
    </location>
</feature>
<dbReference type="InterPro" id="IPR001303">
    <property type="entry name" value="Aldolase_II/adducin_N"/>
</dbReference>
<keyword evidence="5" id="KW-1185">Reference proteome</keyword>
<evidence type="ECO:0000313" key="4">
    <source>
        <dbReference type="EMBL" id="MCP9613115.1"/>
    </source>
</evidence>
<gene>
    <name evidence="4" type="primary">rhaD</name>
    <name evidence="4" type="ORF">NMU02_13535</name>
</gene>
<dbReference type="NCBIfam" id="NF002963">
    <property type="entry name" value="PRK03634.1"/>
    <property type="match status" value="1"/>
</dbReference>
<dbReference type="GO" id="GO:0008994">
    <property type="term" value="F:rhamnulose-1-phosphate aldolase activity"/>
    <property type="evidence" value="ECO:0007669"/>
    <property type="project" value="UniProtKB-EC"/>
</dbReference>
<evidence type="ECO:0000256" key="1">
    <source>
        <dbReference type="ARBA" id="ARBA00022723"/>
    </source>
</evidence>
<dbReference type="InterPro" id="IPR050197">
    <property type="entry name" value="Aldolase_class_II_sugar_metab"/>
</dbReference>
<keyword evidence="2 4" id="KW-0456">Lyase</keyword>
<dbReference type="EMBL" id="JANDHW010000023">
    <property type="protein sequence ID" value="MCP9613115.1"/>
    <property type="molecule type" value="Genomic_DNA"/>
</dbReference>
<reference evidence="4 5" key="1">
    <citation type="submission" date="2022-07" db="EMBL/GenBank/DDBJ databases">
        <title>Fecal culturing of patients with breast cancer.</title>
        <authorList>
            <person name="Teng N.M.Y."/>
            <person name="Kiu R."/>
            <person name="Evans R."/>
            <person name="Baker D.J."/>
            <person name="Zenner C."/>
            <person name="Robinson S.D."/>
            <person name="Hall L.J."/>
        </authorList>
    </citation>
    <scope>NUCLEOTIDE SEQUENCE [LARGE SCALE GENOMIC DNA]</scope>
    <source>
        <strain evidence="4 5">LH1063</strain>
    </source>
</reference>
<dbReference type="PANTHER" id="PTHR22789:SF0">
    <property type="entry name" value="3-OXO-TETRONATE 4-PHOSPHATE DECARBOXYLASE-RELATED"/>
    <property type="match status" value="1"/>
</dbReference>
<proteinExistence type="predicted"/>
<evidence type="ECO:0000259" key="3">
    <source>
        <dbReference type="SMART" id="SM01007"/>
    </source>
</evidence>
<organism evidence="4 5">
    <name type="scientific">Coprobacter tertius</name>
    <dbReference type="NCBI Taxonomy" id="2944915"/>
    <lineage>
        <taxon>Bacteria</taxon>
        <taxon>Pseudomonadati</taxon>
        <taxon>Bacteroidota</taxon>
        <taxon>Bacteroidia</taxon>
        <taxon>Bacteroidales</taxon>
        <taxon>Barnesiellaceae</taxon>
        <taxon>Coprobacter</taxon>
    </lineage>
</organism>
<evidence type="ECO:0000313" key="5">
    <source>
        <dbReference type="Proteomes" id="UP001205603"/>
    </source>
</evidence>
<dbReference type="RefSeq" id="WP_255028508.1">
    <property type="nucleotide sequence ID" value="NZ_JANDHW010000023.1"/>
</dbReference>
<dbReference type="Pfam" id="PF00596">
    <property type="entry name" value="Aldolase_II"/>
    <property type="match status" value="1"/>
</dbReference>
<comment type="caution">
    <text evidence="4">The sequence shown here is derived from an EMBL/GenBank/DDBJ whole genome shotgun (WGS) entry which is preliminary data.</text>
</comment>
<dbReference type="PANTHER" id="PTHR22789">
    <property type="entry name" value="FUCULOSE PHOSPHATE ALDOLASE"/>
    <property type="match status" value="1"/>
</dbReference>
<accession>A0ABT1MKG5</accession>